<dbReference type="InterPro" id="IPR007219">
    <property type="entry name" value="XnlR_reg_dom"/>
</dbReference>
<feature type="coiled-coil region" evidence="7">
    <location>
        <begin position="483"/>
        <end position="513"/>
    </location>
</feature>
<dbReference type="GO" id="GO:0003677">
    <property type="term" value="F:DNA binding"/>
    <property type="evidence" value="ECO:0007669"/>
    <property type="project" value="UniProtKB-KW"/>
</dbReference>
<reference evidence="10" key="1">
    <citation type="submission" date="2018-08" db="EMBL/GenBank/DDBJ databases">
        <title>Draft genome sequence of azole-resistant Aspergillus thermomutatus (Neosartorya pseudofischeri) strain HMR AF 39, isolated from a human nasal aspirate.</title>
        <authorList>
            <person name="Parent-Michaud M."/>
            <person name="Dufresne P.J."/>
            <person name="Fournier E."/>
            <person name="Martineau C."/>
            <person name="Moreira S."/>
            <person name="Perkins V."/>
            <person name="De Repentigny L."/>
            <person name="Dufresne S.F."/>
        </authorList>
    </citation>
    <scope>NUCLEOTIDE SEQUENCE [LARGE SCALE GENOMIC DNA]</scope>
    <source>
        <strain evidence="10">HMR AF 39</strain>
    </source>
</reference>
<dbReference type="STRING" id="41047.A0A397GWN9"/>
<dbReference type="InterPro" id="IPR001138">
    <property type="entry name" value="Zn2Cys6_DnaBD"/>
</dbReference>
<evidence type="ECO:0000256" key="3">
    <source>
        <dbReference type="ARBA" id="ARBA00023015"/>
    </source>
</evidence>
<evidence type="ECO:0000313" key="11">
    <source>
        <dbReference type="Proteomes" id="UP000215305"/>
    </source>
</evidence>
<evidence type="ECO:0000259" key="9">
    <source>
        <dbReference type="PROSITE" id="PS50048"/>
    </source>
</evidence>
<dbReference type="GO" id="GO:0006351">
    <property type="term" value="P:DNA-templated transcription"/>
    <property type="evidence" value="ECO:0007669"/>
    <property type="project" value="InterPro"/>
</dbReference>
<keyword evidence="7" id="KW-0175">Coiled coil</keyword>
<dbReference type="GO" id="GO:0000981">
    <property type="term" value="F:DNA-binding transcription factor activity, RNA polymerase II-specific"/>
    <property type="evidence" value="ECO:0007669"/>
    <property type="project" value="InterPro"/>
</dbReference>
<keyword evidence="3" id="KW-0805">Transcription regulation</keyword>
<dbReference type="Proteomes" id="UP000215305">
    <property type="component" value="Unassembled WGS sequence"/>
</dbReference>
<keyword evidence="6" id="KW-0539">Nucleus</keyword>
<evidence type="ECO:0000256" key="8">
    <source>
        <dbReference type="SAM" id="MobiDB-lite"/>
    </source>
</evidence>
<name>A0A397GWN9_ASPTH</name>
<evidence type="ECO:0000256" key="5">
    <source>
        <dbReference type="ARBA" id="ARBA00023163"/>
    </source>
</evidence>
<evidence type="ECO:0000256" key="6">
    <source>
        <dbReference type="ARBA" id="ARBA00023242"/>
    </source>
</evidence>
<dbReference type="GO" id="GO:0005634">
    <property type="term" value="C:nucleus"/>
    <property type="evidence" value="ECO:0007669"/>
    <property type="project" value="UniProtKB-SubCell"/>
</dbReference>
<gene>
    <name evidence="10" type="ORF">CDV56_107171</name>
</gene>
<dbReference type="Pfam" id="PF04082">
    <property type="entry name" value="Fungal_trans"/>
    <property type="match status" value="1"/>
</dbReference>
<organism evidence="10 11">
    <name type="scientific">Aspergillus thermomutatus</name>
    <name type="common">Neosartorya pseudofischeri</name>
    <dbReference type="NCBI Taxonomy" id="41047"/>
    <lineage>
        <taxon>Eukaryota</taxon>
        <taxon>Fungi</taxon>
        <taxon>Dikarya</taxon>
        <taxon>Ascomycota</taxon>
        <taxon>Pezizomycotina</taxon>
        <taxon>Eurotiomycetes</taxon>
        <taxon>Eurotiomycetidae</taxon>
        <taxon>Eurotiales</taxon>
        <taxon>Aspergillaceae</taxon>
        <taxon>Aspergillus</taxon>
        <taxon>Aspergillus subgen. Fumigati</taxon>
    </lineage>
</organism>
<evidence type="ECO:0000256" key="7">
    <source>
        <dbReference type="SAM" id="Coils"/>
    </source>
</evidence>
<dbReference type="CDD" id="cd12148">
    <property type="entry name" value="fungal_TF_MHR"/>
    <property type="match status" value="1"/>
</dbReference>
<dbReference type="PANTHER" id="PTHR31001:SF77">
    <property type="entry name" value="TRANSCRIPTION FACTOR, PUTATIVE (AFU_ORTHOLOGUE AFUA_3G12940)-RELATED"/>
    <property type="match status" value="1"/>
</dbReference>
<sequence>MYTSSSSSPFDSAPFIGNYTRPITSCLPCRRRKVKCDRRQPICFTCERGNHACSYVSSLQSPRLASESSRVTKSTSTKVSSTLTRINPRLQRLATILAQAQALPYEASEQSPALSGSYPTTRSSPLPRDAATPLRQSQEDVLILENGVPRFISGKHWAWMAEEIQDIQSLLTESQKSSPEQPPDDHLIWGSDTSPSNAYSFYPDTREDCYLLLNVFLANVDPIVRIVHRPSLARRFDGFIRTHYSLDKTPVGSSYSNNMTFDPNKLDAFEPLAMSIFYAAINSMKETDVSTVFNTNKSHLLQRYRAGTEAYLKQHAFMTSRIFEVLQAFVIFLTAQYREDDMGRVWPLTGLAIRMATVQGLHRDPLALPLGTIDTVQVELRRRLWAQICHLDFRAAEGHGFAPSIHESDFDTRLPRNVDDVDLIEGVAPSTRLSDAPKFTDMTIYLLRITAAQCYGRIIQITHASRKRLRANFQGALGEAQVLPELQTLLKTAEAMAAELEKALANLVQYCDERVSLQSMALHLSAHLKSKFWVIFWIQISRQDREKIISPAMRRSIFMDAATTVENWCTIASSKDCEPFQWHISSHAGFYPILYVLSEVCSPVFQTSEWADLRQRGLQVANAIYEIRGQHTTGAWRAIIWLIDRLRSHNLGPAEDSRTAGLTPGPEDNPMLMQSVPDSMGSAGMGLDTGDFLGFMNLGDFDFPDLAGVDPMSFPNPSQWS</sequence>
<dbReference type="InterPro" id="IPR036864">
    <property type="entry name" value="Zn2-C6_fun-type_DNA-bd_sf"/>
</dbReference>
<dbReference type="SUPFAM" id="SSF57701">
    <property type="entry name" value="Zn2/Cys6 DNA-binding domain"/>
    <property type="match status" value="1"/>
</dbReference>
<proteinExistence type="predicted"/>
<keyword evidence="2" id="KW-0479">Metal-binding</keyword>
<dbReference type="VEuPathDB" id="FungiDB:CDV56_107171"/>
<dbReference type="InterPro" id="IPR050613">
    <property type="entry name" value="Sec_Metabolite_Reg"/>
</dbReference>
<dbReference type="SMART" id="SM00906">
    <property type="entry name" value="Fungal_trans"/>
    <property type="match status" value="1"/>
</dbReference>
<dbReference type="PROSITE" id="PS00463">
    <property type="entry name" value="ZN2_CY6_FUNGAL_1"/>
    <property type="match status" value="1"/>
</dbReference>
<feature type="compositionally biased region" description="Polar residues" evidence="8">
    <location>
        <begin position="108"/>
        <end position="124"/>
    </location>
</feature>
<comment type="subcellular location">
    <subcellularLocation>
        <location evidence="1">Nucleus</location>
    </subcellularLocation>
</comment>
<accession>A0A397GWN9</accession>
<evidence type="ECO:0000256" key="1">
    <source>
        <dbReference type="ARBA" id="ARBA00004123"/>
    </source>
</evidence>
<keyword evidence="5" id="KW-0804">Transcription</keyword>
<dbReference type="GeneID" id="38129145"/>
<dbReference type="SMART" id="SM00066">
    <property type="entry name" value="GAL4"/>
    <property type="match status" value="1"/>
</dbReference>
<dbReference type="PROSITE" id="PS50048">
    <property type="entry name" value="ZN2_CY6_FUNGAL_2"/>
    <property type="match status" value="1"/>
</dbReference>
<dbReference type="Gene3D" id="4.10.240.10">
    <property type="entry name" value="Zn(2)-C6 fungal-type DNA-binding domain"/>
    <property type="match status" value="1"/>
</dbReference>
<dbReference type="RefSeq" id="XP_026613758.1">
    <property type="nucleotide sequence ID" value="XM_026760790.1"/>
</dbReference>
<evidence type="ECO:0000313" key="10">
    <source>
        <dbReference type="EMBL" id="RHZ53846.1"/>
    </source>
</evidence>
<dbReference type="GO" id="GO:0008270">
    <property type="term" value="F:zinc ion binding"/>
    <property type="evidence" value="ECO:0007669"/>
    <property type="project" value="InterPro"/>
</dbReference>
<dbReference type="Pfam" id="PF00172">
    <property type="entry name" value="Zn_clus"/>
    <property type="match status" value="1"/>
</dbReference>
<dbReference type="CDD" id="cd00067">
    <property type="entry name" value="GAL4"/>
    <property type="match status" value="1"/>
</dbReference>
<feature type="region of interest" description="Disordered" evidence="8">
    <location>
        <begin position="108"/>
        <end position="132"/>
    </location>
</feature>
<evidence type="ECO:0000256" key="4">
    <source>
        <dbReference type="ARBA" id="ARBA00023125"/>
    </source>
</evidence>
<dbReference type="EMBL" id="NKHU02000119">
    <property type="protein sequence ID" value="RHZ53846.1"/>
    <property type="molecule type" value="Genomic_DNA"/>
</dbReference>
<dbReference type="OrthoDB" id="424974at2759"/>
<dbReference type="PANTHER" id="PTHR31001">
    <property type="entry name" value="UNCHARACTERIZED TRANSCRIPTIONAL REGULATORY PROTEIN"/>
    <property type="match status" value="1"/>
</dbReference>
<keyword evidence="4" id="KW-0238">DNA-binding</keyword>
<dbReference type="AlphaFoldDB" id="A0A397GWN9"/>
<feature type="domain" description="Zn(2)-C6 fungal-type" evidence="9">
    <location>
        <begin position="25"/>
        <end position="55"/>
    </location>
</feature>
<evidence type="ECO:0000256" key="2">
    <source>
        <dbReference type="ARBA" id="ARBA00022723"/>
    </source>
</evidence>
<comment type="caution">
    <text evidence="10">The sequence shown here is derived from an EMBL/GenBank/DDBJ whole genome shotgun (WGS) entry which is preliminary data.</text>
</comment>
<keyword evidence="11" id="KW-1185">Reference proteome</keyword>
<protein>
    <recommendedName>
        <fullName evidence="9">Zn(2)-C6 fungal-type domain-containing protein</fullName>
    </recommendedName>
</protein>